<dbReference type="InterPro" id="IPR011009">
    <property type="entry name" value="Kinase-like_dom_sf"/>
</dbReference>
<dbReference type="Proteomes" id="UP000186817">
    <property type="component" value="Unassembled WGS sequence"/>
</dbReference>
<comment type="caution">
    <text evidence="1">The sequence shown here is derived from an EMBL/GenBank/DDBJ whole genome shotgun (WGS) entry which is preliminary data.</text>
</comment>
<keyword evidence="2" id="KW-1185">Reference proteome</keyword>
<dbReference type="SUPFAM" id="SSF56112">
    <property type="entry name" value="Protein kinase-like (PK-like)"/>
    <property type="match status" value="1"/>
</dbReference>
<evidence type="ECO:0000313" key="2">
    <source>
        <dbReference type="Proteomes" id="UP000186817"/>
    </source>
</evidence>
<evidence type="ECO:0008006" key="3">
    <source>
        <dbReference type="Google" id="ProtNLM"/>
    </source>
</evidence>
<dbReference type="SUPFAM" id="SSF52949">
    <property type="entry name" value="Macro domain-like"/>
    <property type="match status" value="1"/>
</dbReference>
<accession>A0A1Q9CEG0</accession>
<evidence type="ECO:0000313" key="1">
    <source>
        <dbReference type="EMBL" id="OLP81324.1"/>
    </source>
</evidence>
<protein>
    <recommendedName>
        <fullName evidence="3">Microbial-type PARG catalytic domain-containing protein</fullName>
    </recommendedName>
</protein>
<dbReference type="PANTHER" id="PTHR35596:SF1">
    <property type="entry name" value="MICROBIAL-TYPE PARG CATALYTIC DOMAIN-CONTAINING PROTEIN"/>
    <property type="match status" value="1"/>
</dbReference>
<reference evidence="1 2" key="1">
    <citation type="submission" date="2016-02" db="EMBL/GenBank/DDBJ databases">
        <title>Genome analysis of coral dinoflagellate symbionts highlights evolutionary adaptations to a symbiotic lifestyle.</title>
        <authorList>
            <person name="Aranda M."/>
            <person name="Li Y."/>
            <person name="Liew Y.J."/>
            <person name="Baumgarten S."/>
            <person name="Simakov O."/>
            <person name="Wilson M."/>
            <person name="Piel J."/>
            <person name="Ashoor H."/>
            <person name="Bougouffa S."/>
            <person name="Bajic V.B."/>
            <person name="Ryu T."/>
            <person name="Ravasi T."/>
            <person name="Bayer T."/>
            <person name="Micklem G."/>
            <person name="Kim H."/>
            <person name="Bhak J."/>
            <person name="Lajeunesse T.C."/>
            <person name="Voolstra C.R."/>
        </authorList>
    </citation>
    <scope>NUCLEOTIDE SEQUENCE [LARGE SCALE GENOMIC DNA]</scope>
    <source>
        <strain evidence="1 2">CCMP2467</strain>
    </source>
</reference>
<organism evidence="1 2">
    <name type="scientific">Symbiodinium microadriaticum</name>
    <name type="common">Dinoflagellate</name>
    <name type="synonym">Zooxanthella microadriatica</name>
    <dbReference type="NCBI Taxonomy" id="2951"/>
    <lineage>
        <taxon>Eukaryota</taxon>
        <taxon>Sar</taxon>
        <taxon>Alveolata</taxon>
        <taxon>Dinophyceae</taxon>
        <taxon>Suessiales</taxon>
        <taxon>Symbiodiniaceae</taxon>
        <taxon>Symbiodinium</taxon>
    </lineage>
</organism>
<name>A0A1Q9CEG0_SYMMI</name>
<gene>
    <name evidence="1" type="ORF">AK812_SmicGene38154</name>
</gene>
<dbReference type="PANTHER" id="PTHR35596">
    <property type="entry name" value="DUF2263 DOMAIN-CONTAINING PROTEIN"/>
    <property type="match status" value="1"/>
</dbReference>
<dbReference type="EMBL" id="LSRX01001291">
    <property type="protein sequence ID" value="OLP81324.1"/>
    <property type="molecule type" value="Genomic_DNA"/>
</dbReference>
<dbReference type="Gene3D" id="3.40.220.10">
    <property type="entry name" value="Leucine Aminopeptidase, subunit E, domain 1"/>
    <property type="match status" value="1"/>
</dbReference>
<sequence length="670" mass="73409">MGLAQSLRAPSAAQRLPFEVAKLRMGKVPSADTPVAGYTWHERKSGSSAFEFGAGRVVLEVAEADVLVLRGLQEAGAHPNLLPVLDLFRADTFVFMMTLHCTGGHLGDALAFRKKWISPKLQTLVRPGFEEDHRIKSGPRQLFLVSMHGRSGYCDYCWQCWNGRIPEKAVSEGENFPRPEVCHYPNFNKLVDPVENQLLMQGVPSFEVDVRDEDFLAVALRLRRKYPNDPEPLILSPCSWMSSGGAAGPAGQSMLGALCRSTTWQPVAEKAFPIGSNHAVYVPGVRVYHVVGKPASNFSVSVLATPPPQFRDVSDSYYQDLLARMCGLIEICKLRGHRLLVIGAWGCGGRKHPPEAVARAFKQALGRQKDAFSHVIFAIKGAKKTLRAFQEEIKSDCWSAGCILFVTLTGRPAFNYSEFPVQAEKGKYVVPKYVPKDVTDFLATLLEVDYNKRADAASAYEAAQALAGRYQREDDDEEDPELWHLQSIVHYIAMHPPATPKEEREAKSQLFVSAEVKEAVACKASADQLAQGLQRMAMTPDGCRLAAISGRQICLWSLGVEETWPAAVELLGTVSLEQAFASSVLTLRVAPCAPSALSVVAASEREVTVVMLQQSDTHPPVLERQQMIWFPGRISADAFPLNTGSNAVAILARSGEGEAEDEASGEFGVK</sequence>
<dbReference type="InterPro" id="IPR043472">
    <property type="entry name" value="Macro_dom-like"/>
</dbReference>
<dbReference type="AlphaFoldDB" id="A0A1Q9CEG0"/>
<dbReference type="OrthoDB" id="10252354at2759"/>
<dbReference type="Gene3D" id="1.10.510.10">
    <property type="entry name" value="Transferase(Phosphotransferase) domain 1"/>
    <property type="match status" value="1"/>
</dbReference>
<proteinExistence type="predicted"/>